<gene>
    <name evidence="8" type="ORF">GC105_00990</name>
</gene>
<protein>
    <recommendedName>
        <fullName evidence="7">Cardiolipin synthase N-terminal domain-containing protein</fullName>
    </recommendedName>
</protein>
<evidence type="ECO:0000256" key="1">
    <source>
        <dbReference type="ARBA" id="ARBA00004651"/>
    </source>
</evidence>
<evidence type="ECO:0000256" key="4">
    <source>
        <dbReference type="ARBA" id="ARBA00022989"/>
    </source>
</evidence>
<evidence type="ECO:0000313" key="8">
    <source>
        <dbReference type="EMBL" id="MPW24367.1"/>
    </source>
</evidence>
<dbReference type="Pfam" id="PF13396">
    <property type="entry name" value="PLDc_N"/>
    <property type="match status" value="1"/>
</dbReference>
<dbReference type="GO" id="GO:0005886">
    <property type="term" value="C:plasma membrane"/>
    <property type="evidence" value="ECO:0007669"/>
    <property type="project" value="UniProtKB-SubCell"/>
</dbReference>
<dbReference type="Proteomes" id="UP000440004">
    <property type="component" value="Unassembled WGS sequence"/>
</dbReference>
<keyword evidence="9" id="KW-1185">Reference proteome</keyword>
<keyword evidence="5 6" id="KW-0472">Membrane</keyword>
<proteinExistence type="predicted"/>
<feature type="transmembrane region" description="Helical" evidence="6">
    <location>
        <begin position="41"/>
        <end position="61"/>
    </location>
</feature>
<organism evidence="8 9">
    <name type="scientific">Alkalibaculum sporogenes</name>
    <dbReference type="NCBI Taxonomy" id="2655001"/>
    <lineage>
        <taxon>Bacteria</taxon>
        <taxon>Bacillati</taxon>
        <taxon>Bacillota</taxon>
        <taxon>Clostridia</taxon>
        <taxon>Eubacteriales</taxon>
        <taxon>Eubacteriaceae</taxon>
        <taxon>Alkalibaculum</taxon>
    </lineage>
</organism>
<reference evidence="8 9" key="1">
    <citation type="submission" date="2019-10" db="EMBL/GenBank/DDBJ databases">
        <title>Alkalibaculum tamaniensis sp.nov., a new alkaliphilic acetogen, isolated on methoxylated aromatics from a mud volcano.</title>
        <authorList>
            <person name="Khomyakova M.A."/>
            <person name="Merkel A.Y."/>
            <person name="Bonch-Osmolovskaya E.A."/>
            <person name="Slobodkin A.I."/>
        </authorList>
    </citation>
    <scope>NUCLEOTIDE SEQUENCE [LARGE SCALE GENOMIC DNA]</scope>
    <source>
        <strain evidence="8 9">M08DMB</strain>
    </source>
</reference>
<name>A0A6A7K536_9FIRM</name>
<evidence type="ECO:0000256" key="5">
    <source>
        <dbReference type="ARBA" id="ARBA00023136"/>
    </source>
</evidence>
<evidence type="ECO:0000256" key="3">
    <source>
        <dbReference type="ARBA" id="ARBA00022692"/>
    </source>
</evidence>
<evidence type="ECO:0000256" key="2">
    <source>
        <dbReference type="ARBA" id="ARBA00022475"/>
    </source>
</evidence>
<dbReference type="AlphaFoldDB" id="A0A6A7K536"/>
<evidence type="ECO:0000313" key="9">
    <source>
        <dbReference type="Proteomes" id="UP000440004"/>
    </source>
</evidence>
<keyword evidence="2" id="KW-1003">Cell membrane</keyword>
<dbReference type="InterPro" id="IPR027379">
    <property type="entry name" value="CLS_N"/>
</dbReference>
<comment type="subcellular location">
    <subcellularLocation>
        <location evidence="1">Cell membrane</location>
        <topology evidence="1">Multi-pass membrane protein</topology>
    </subcellularLocation>
</comment>
<keyword evidence="3 6" id="KW-0812">Transmembrane</keyword>
<dbReference type="RefSeq" id="WP_152800774.1">
    <property type="nucleotide sequence ID" value="NZ_WHNX01000001.1"/>
</dbReference>
<feature type="transmembrane region" description="Helical" evidence="6">
    <location>
        <begin position="7"/>
        <end position="29"/>
    </location>
</feature>
<comment type="caution">
    <text evidence="8">The sequence shown here is derived from an EMBL/GenBank/DDBJ whole genome shotgun (WGS) entry which is preliminary data.</text>
</comment>
<dbReference type="EMBL" id="WHNX01000001">
    <property type="protein sequence ID" value="MPW24367.1"/>
    <property type="molecule type" value="Genomic_DNA"/>
</dbReference>
<sequence length="66" mass="7792">MQDIIEYLPFLMPLLIIQLILLITALIHVLRHPNYRFGNRVIWIFVVVLIQIVGPIIYFVFGRGEE</sequence>
<evidence type="ECO:0000256" key="6">
    <source>
        <dbReference type="SAM" id="Phobius"/>
    </source>
</evidence>
<keyword evidence="4 6" id="KW-1133">Transmembrane helix</keyword>
<feature type="domain" description="Cardiolipin synthase N-terminal" evidence="7">
    <location>
        <begin position="20"/>
        <end position="63"/>
    </location>
</feature>
<accession>A0A6A7K536</accession>
<evidence type="ECO:0000259" key="7">
    <source>
        <dbReference type="Pfam" id="PF13396"/>
    </source>
</evidence>